<gene>
    <name evidence="2" type="ORF">EK403_07605</name>
</gene>
<evidence type="ECO:0000313" key="2">
    <source>
        <dbReference type="EMBL" id="RXF73835.1"/>
    </source>
</evidence>
<protein>
    <submittedName>
        <fullName evidence="2">Uncharacterized protein</fullName>
    </submittedName>
</protein>
<dbReference type="EMBL" id="RYFI01000006">
    <property type="protein sequence ID" value="RXF73835.1"/>
    <property type="molecule type" value="Genomic_DNA"/>
</dbReference>
<dbReference type="Proteomes" id="UP000289708">
    <property type="component" value="Unassembled WGS sequence"/>
</dbReference>
<keyword evidence="3" id="KW-1185">Reference proteome</keyword>
<dbReference type="RefSeq" id="WP_128776908.1">
    <property type="nucleotide sequence ID" value="NZ_RYFI01000006.1"/>
</dbReference>
<reference evidence="2 3" key="1">
    <citation type="submission" date="2018-12" db="EMBL/GenBank/DDBJ databases">
        <title>bacterium Hansschlegelia zhihuaiae S113.</title>
        <authorList>
            <person name="He J."/>
        </authorList>
    </citation>
    <scope>NUCLEOTIDE SEQUENCE [LARGE SCALE GENOMIC DNA]</scope>
    <source>
        <strain evidence="2 3">S 113</strain>
    </source>
</reference>
<feature type="compositionally biased region" description="Low complexity" evidence="1">
    <location>
        <begin position="62"/>
        <end position="78"/>
    </location>
</feature>
<accession>A0A4Q0MK29</accession>
<dbReference type="AlphaFoldDB" id="A0A4Q0MK29"/>
<organism evidence="2 3">
    <name type="scientific">Hansschlegelia zhihuaiae</name>
    <dbReference type="NCBI Taxonomy" id="405005"/>
    <lineage>
        <taxon>Bacteria</taxon>
        <taxon>Pseudomonadati</taxon>
        <taxon>Pseudomonadota</taxon>
        <taxon>Alphaproteobacteria</taxon>
        <taxon>Hyphomicrobiales</taxon>
        <taxon>Methylopilaceae</taxon>
        <taxon>Hansschlegelia</taxon>
    </lineage>
</organism>
<comment type="caution">
    <text evidence="2">The sequence shown here is derived from an EMBL/GenBank/DDBJ whole genome shotgun (WGS) entry which is preliminary data.</text>
</comment>
<proteinExistence type="predicted"/>
<evidence type="ECO:0000256" key="1">
    <source>
        <dbReference type="SAM" id="MobiDB-lite"/>
    </source>
</evidence>
<feature type="region of interest" description="Disordered" evidence="1">
    <location>
        <begin position="62"/>
        <end position="84"/>
    </location>
</feature>
<sequence>MTALQICPRLSSLQKTPLPAFAGWVVAVSREPNEVCASACPETATMNPNANAPNVFRAAIAPSSRAARPRAQTTASARVKAGDK</sequence>
<evidence type="ECO:0000313" key="3">
    <source>
        <dbReference type="Proteomes" id="UP000289708"/>
    </source>
</evidence>
<name>A0A4Q0MK29_9HYPH</name>